<feature type="domain" description="N,N-dimethylformamidase beta subunit-like C-terminal" evidence="2">
    <location>
        <begin position="274"/>
        <end position="692"/>
    </location>
</feature>
<evidence type="ECO:0000259" key="2">
    <source>
        <dbReference type="Pfam" id="PF20254"/>
    </source>
</evidence>
<reference evidence="4" key="1">
    <citation type="journal article" date="2019" name="Int. J. Syst. Evol. Microbiol.">
        <title>The Global Catalogue of Microorganisms (GCM) 10K type strain sequencing project: providing services to taxonomists for standard genome sequencing and annotation.</title>
        <authorList>
            <consortium name="The Broad Institute Genomics Platform"/>
            <consortium name="The Broad Institute Genome Sequencing Center for Infectious Disease"/>
            <person name="Wu L."/>
            <person name="Ma J."/>
        </authorList>
    </citation>
    <scope>NUCLEOTIDE SEQUENCE [LARGE SCALE GENOMIC DNA]</scope>
    <source>
        <strain evidence="4">CCUG 52537</strain>
    </source>
</reference>
<accession>A0ABW3C484</accession>
<dbReference type="InterPro" id="IPR046540">
    <property type="entry name" value="DMFA2_C"/>
</dbReference>
<dbReference type="EMBL" id="JBHTIK010000008">
    <property type="protein sequence ID" value="MFD0849295.1"/>
    <property type="molecule type" value="Genomic_DNA"/>
</dbReference>
<dbReference type="SUPFAM" id="SSF49899">
    <property type="entry name" value="Concanavalin A-like lectins/glucanases"/>
    <property type="match status" value="1"/>
</dbReference>
<evidence type="ECO:0000313" key="4">
    <source>
        <dbReference type="Proteomes" id="UP001597124"/>
    </source>
</evidence>
<dbReference type="InterPro" id="IPR013320">
    <property type="entry name" value="ConA-like_dom_sf"/>
</dbReference>
<sequence length="720" mass="78788">MRLIHGDENPRGSGPKEELLDSPINGEYRGVEQPIYTGSYVIVEDAAALASGGLTFQTWIRPSQPDWSEQAVAGQWDAEAQSGFLLLVDRGELELRVGTASGSPLVVRLAAALSPIEWRFVAFTVDVAARKIMLRADCNVFHPARPSTASVEAVGESAIVLAPGAPITIGAGWIDQIDGRTAPRACFNGKIEGPKAFTAALDASELDALSRGEALGEAAMQSCAACWDFAFKPAMREISDGREGRLDGKTVNRPMRATSSHAWHPAIERFTDNPPAYNAIWFHGDDLADAGWHPSLHLPIPDDLKSGVYAVKIEGEQGARDYLPFVVRPKRGTATARLAVLLPTISYMAYANEALLDLQELVGLTAHANRWLHQEEYGYLNRHHLRSLYDHHRDGSGICYSSILRPILTSFRPYHRCRSFDAPHQFSADLHLIDWLERKQIDYDVITDHDLHREGTELLGRYRAVMSGTHAEYWTEQMLDGLAAYEADGGRFICVSGNGLYWVTALDPEDQTVCEIRRANGSRTWAPEPGENHLSFTGEMGGLWRFRGRPPQQLIGVGTAGVGFDRGAPLRRSAASRDPAVAFIFEGVDEDVIGDFPALALGHGAAGFEIDRADHGLGTPAHAYLLASSFGHSDSYQPAMEEAFAIVPDQGGTRNPSIRADMVFYELPNDGAVFTVGSVTFASSLSFNNYDNNCSRILENVTRSFLKNGNILQSADHSTE</sequence>
<evidence type="ECO:0000256" key="1">
    <source>
        <dbReference type="SAM" id="MobiDB-lite"/>
    </source>
</evidence>
<gene>
    <name evidence="3" type="ORF">ACFQ00_13240</name>
</gene>
<organism evidence="3 4">
    <name type="scientific">Sphingosinicella xenopeptidilytica</name>
    <dbReference type="NCBI Taxonomy" id="364098"/>
    <lineage>
        <taxon>Bacteria</taxon>
        <taxon>Pseudomonadati</taxon>
        <taxon>Pseudomonadota</taxon>
        <taxon>Alphaproteobacteria</taxon>
        <taxon>Sphingomonadales</taxon>
        <taxon>Sphingosinicellaceae</taxon>
        <taxon>Sphingosinicella</taxon>
    </lineage>
</organism>
<evidence type="ECO:0000313" key="3">
    <source>
        <dbReference type="EMBL" id="MFD0849295.1"/>
    </source>
</evidence>
<keyword evidence="4" id="KW-1185">Reference proteome</keyword>
<dbReference type="RefSeq" id="WP_381491618.1">
    <property type="nucleotide sequence ID" value="NZ_JBHTIK010000008.1"/>
</dbReference>
<dbReference type="Proteomes" id="UP001597124">
    <property type="component" value="Unassembled WGS sequence"/>
</dbReference>
<protein>
    <submittedName>
        <fullName evidence="3">N,N-dimethylformamidase beta subunit family domain-containing protein</fullName>
    </submittedName>
</protein>
<comment type="caution">
    <text evidence="3">The sequence shown here is derived from an EMBL/GenBank/DDBJ whole genome shotgun (WGS) entry which is preliminary data.</text>
</comment>
<name>A0ABW3C484_SPHXN</name>
<dbReference type="Gene3D" id="2.60.120.200">
    <property type="match status" value="1"/>
</dbReference>
<feature type="compositionally biased region" description="Basic and acidic residues" evidence="1">
    <location>
        <begin position="1"/>
        <end position="19"/>
    </location>
</feature>
<dbReference type="Pfam" id="PF13385">
    <property type="entry name" value="Laminin_G_3"/>
    <property type="match status" value="1"/>
</dbReference>
<feature type="region of interest" description="Disordered" evidence="1">
    <location>
        <begin position="1"/>
        <end position="23"/>
    </location>
</feature>
<dbReference type="Pfam" id="PF20254">
    <property type="entry name" value="DMFA2_C"/>
    <property type="match status" value="1"/>
</dbReference>
<proteinExistence type="predicted"/>